<reference evidence="1 2" key="1">
    <citation type="submission" date="2014-02" db="EMBL/GenBank/DDBJ databases">
        <title>The Genome Sequence of Trichophyton interdigitale MR816.</title>
        <authorList>
            <consortium name="The Broad Institute Genomics Platform"/>
            <person name="Cuomo C.A."/>
            <person name="White T.C."/>
            <person name="Graser Y."/>
            <person name="Martinez-Rossi N."/>
            <person name="Heitman J."/>
            <person name="Young S.K."/>
            <person name="Zeng Q."/>
            <person name="Gargeya S."/>
            <person name="Abouelleil A."/>
            <person name="Alvarado L."/>
            <person name="Chapman S.B."/>
            <person name="Gainer-Dewar J."/>
            <person name="Goldberg J."/>
            <person name="Griggs A."/>
            <person name="Gujja S."/>
            <person name="Hansen M."/>
            <person name="Howarth C."/>
            <person name="Imamovic A."/>
            <person name="Larimer J."/>
            <person name="Martinez D."/>
            <person name="Murphy C."/>
            <person name="Pearson M.D."/>
            <person name="Persinoti G."/>
            <person name="Poon T."/>
            <person name="Priest M."/>
            <person name="Roberts A.D."/>
            <person name="Saif S."/>
            <person name="Shea T.D."/>
            <person name="Sykes S.N."/>
            <person name="Wortman J."/>
            <person name="Nusbaum C."/>
            <person name="Birren B."/>
        </authorList>
    </citation>
    <scope>NUCLEOTIDE SEQUENCE [LARGE SCALE GENOMIC DNA]</scope>
    <source>
        <strain evidence="1 2">MR816</strain>
    </source>
</reference>
<dbReference type="AlphaFoldDB" id="A0A059J0G9"/>
<dbReference type="STRING" id="1215338.A0A059J0G9"/>
<evidence type="ECO:0000313" key="2">
    <source>
        <dbReference type="Proteomes" id="UP000024533"/>
    </source>
</evidence>
<evidence type="ECO:0008006" key="3">
    <source>
        <dbReference type="Google" id="ProtNLM"/>
    </source>
</evidence>
<dbReference type="EMBL" id="AOKY01000498">
    <property type="protein sequence ID" value="KDB21381.1"/>
    <property type="molecule type" value="Genomic_DNA"/>
</dbReference>
<evidence type="ECO:0000313" key="1">
    <source>
        <dbReference type="EMBL" id="KDB21381.1"/>
    </source>
</evidence>
<dbReference type="OMA" id="MIYAFSP"/>
<proteinExistence type="predicted"/>
<gene>
    <name evidence="1" type="ORF">H109_06679</name>
</gene>
<comment type="caution">
    <text evidence="1">The sequence shown here is derived from an EMBL/GenBank/DDBJ whole genome shotgun (WGS) entry which is preliminary data.</text>
</comment>
<dbReference type="HOGENOM" id="CLU_093582_1_0_1"/>
<keyword evidence="2" id="KW-1185">Reference proteome</keyword>
<accession>A0A059J0G9</accession>
<dbReference type="OrthoDB" id="3348320at2759"/>
<name>A0A059J0G9_TRIIM</name>
<sequence>MERQTLTIEEMQKGLVELDRAMGENEMIYAFSPITVISPGGFLAVSYLKSRETTEDIDIIIDPQWTGDKDIIPALRELFSSVGKKLGLDRKWLNDDVSLFLTQKAREQIFNAAGNQNIVLYEGPNLRVLGAPLEWGLESKLRRINSKPDHPKVPTDIQDILIILKLLIERNNGPLNRRQVRERNTNGFDILPSEETLDLVANAYQNKYGECPFC</sequence>
<protein>
    <recommendedName>
        <fullName evidence="3">Nucleotidyltransferase</fullName>
    </recommendedName>
</protein>
<organism evidence="1 2">
    <name type="scientific">Trichophyton interdigitale (strain MR816)</name>
    <dbReference type="NCBI Taxonomy" id="1215338"/>
    <lineage>
        <taxon>Eukaryota</taxon>
        <taxon>Fungi</taxon>
        <taxon>Dikarya</taxon>
        <taxon>Ascomycota</taxon>
        <taxon>Pezizomycotina</taxon>
        <taxon>Eurotiomycetes</taxon>
        <taxon>Eurotiomycetidae</taxon>
        <taxon>Onygenales</taxon>
        <taxon>Arthrodermataceae</taxon>
        <taxon>Trichophyton</taxon>
    </lineage>
</organism>
<dbReference type="Proteomes" id="UP000024533">
    <property type="component" value="Unassembled WGS sequence"/>
</dbReference>